<feature type="transmembrane region" description="Helical" evidence="6">
    <location>
        <begin position="57"/>
        <end position="77"/>
    </location>
</feature>
<organism evidence="7">
    <name type="scientific">uncultured organism</name>
    <dbReference type="NCBI Taxonomy" id="155900"/>
    <lineage>
        <taxon>unclassified sequences</taxon>
        <taxon>environmental samples</taxon>
    </lineage>
</organism>
<dbReference type="AlphaFoldDB" id="A0A5B8RFB7"/>
<feature type="transmembrane region" description="Helical" evidence="6">
    <location>
        <begin position="25"/>
        <end position="45"/>
    </location>
</feature>
<reference evidence="7" key="1">
    <citation type="submission" date="2019-06" db="EMBL/GenBank/DDBJ databases">
        <authorList>
            <person name="Murdoch R.W."/>
            <person name="Fathepure B."/>
        </authorList>
    </citation>
    <scope>NUCLEOTIDE SEQUENCE</scope>
</reference>
<feature type="transmembrane region" description="Helical" evidence="6">
    <location>
        <begin position="83"/>
        <end position="108"/>
    </location>
</feature>
<keyword evidence="5 6" id="KW-0472">Membrane</keyword>
<evidence type="ECO:0000256" key="6">
    <source>
        <dbReference type="SAM" id="Phobius"/>
    </source>
</evidence>
<keyword evidence="3 6" id="KW-0812">Transmembrane</keyword>
<evidence type="ECO:0000256" key="3">
    <source>
        <dbReference type="ARBA" id="ARBA00022692"/>
    </source>
</evidence>
<dbReference type="PANTHER" id="PTHR33931:SF2">
    <property type="entry name" value="HOLIN-LIKE PROTEIN CIDA"/>
    <property type="match status" value="1"/>
</dbReference>
<evidence type="ECO:0000256" key="1">
    <source>
        <dbReference type="ARBA" id="ARBA00004651"/>
    </source>
</evidence>
<protein>
    <submittedName>
        <fullName evidence="7">Holin-like protein CidA</fullName>
    </submittedName>
</protein>
<accession>A0A5B8RFB7</accession>
<evidence type="ECO:0000313" key="7">
    <source>
        <dbReference type="EMBL" id="QEA07550.1"/>
    </source>
</evidence>
<proteinExistence type="predicted"/>
<dbReference type="Pfam" id="PF03788">
    <property type="entry name" value="LrgA"/>
    <property type="match status" value="1"/>
</dbReference>
<name>A0A5B8RFB7_9ZZZZ</name>
<evidence type="ECO:0000256" key="4">
    <source>
        <dbReference type="ARBA" id="ARBA00022989"/>
    </source>
</evidence>
<dbReference type="GO" id="GO:0005886">
    <property type="term" value="C:plasma membrane"/>
    <property type="evidence" value="ECO:0007669"/>
    <property type="project" value="UniProtKB-SubCell"/>
</dbReference>
<gene>
    <name evidence="7" type="primary">cidA</name>
    <name evidence="7" type="ORF">KBTEX_03908</name>
</gene>
<keyword evidence="4 6" id="KW-1133">Transmembrane helix</keyword>
<dbReference type="InterPro" id="IPR005538">
    <property type="entry name" value="LrgA/CidA"/>
</dbReference>
<sequence length="117" mass="12376">MIPSLFTLLAFQLVGEITVRALRLPLPGPVLGMVLLAVALGLRGGPPEPLGRIARGLLDHLSLLFIPAGVGIIAHLSRVADEWLAITVTILASTAVTLVVSAATLSWLMRRLAPQEE</sequence>
<dbReference type="EMBL" id="MN079278">
    <property type="protein sequence ID" value="QEA07550.1"/>
    <property type="molecule type" value="Genomic_DNA"/>
</dbReference>
<comment type="subcellular location">
    <subcellularLocation>
        <location evidence="1">Cell membrane</location>
        <topology evidence="1">Multi-pass membrane protein</topology>
    </subcellularLocation>
</comment>
<evidence type="ECO:0000256" key="5">
    <source>
        <dbReference type="ARBA" id="ARBA00023136"/>
    </source>
</evidence>
<dbReference type="PANTHER" id="PTHR33931">
    <property type="entry name" value="HOLIN-LIKE PROTEIN CIDA-RELATED"/>
    <property type="match status" value="1"/>
</dbReference>
<evidence type="ECO:0000256" key="2">
    <source>
        <dbReference type="ARBA" id="ARBA00022475"/>
    </source>
</evidence>
<keyword evidence="2" id="KW-1003">Cell membrane</keyword>